<keyword evidence="2" id="KW-1185">Reference proteome</keyword>
<accession>A0AAD8ETU0</accession>
<organism evidence="1 2">
    <name type="scientific">Biomphalaria pfeifferi</name>
    <name type="common">Bloodfluke planorb</name>
    <name type="synonym">Freshwater snail</name>
    <dbReference type="NCBI Taxonomy" id="112525"/>
    <lineage>
        <taxon>Eukaryota</taxon>
        <taxon>Metazoa</taxon>
        <taxon>Spiralia</taxon>
        <taxon>Lophotrochozoa</taxon>
        <taxon>Mollusca</taxon>
        <taxon>Gastropoda</taxon>
        <taxon>Heterobranchia</taxon>
        <taxon>Euthyneura</taxon>
        <taxon>Panpulmonata</taxon>
        <taxon>Hygrophila</taxon>
        <taxon>Lymnaeoidea</taxon>
        <taxon>Planorbidae</taxon>
        <taxon>Biomphalaria</taxon>
    </lineage>
</organism>
<reference evidence="1" key="2">
    <citation type="submission" date="2023-04" db="EMBL/GenBank/DDBJ databases">
        <authorList>
            <person name="Bu L."/>
            <person name="Lu L."/>
            <person name="Laidemitt M.R."/>
            <person name="Zhang S.M."/>
            <person name="Mutuku M."/>
            <person name="Mkoji G."/>
            <person name="Steinauer M."/>
            <person name="Loker E.S."/>
        </authorList>
    </citation>
    <scope>NUCLEOTIDE SEQUENCE</scope>
    <source>
        <strain evidence="1">KasaAsao</strain>
        <tissue evidence="1">Whole Snail</tissue>
    </source>
</reference>
<proteinExistence type="predicted"/>
<protein>
    <submittedName>
        <fullName evidence="1">Uncharacterized protein</fullName>
    </submittedName>
</protein>
<evidence type="ECO:0000313" key="2">
    <source>
        <dbReference type="Proteomes" id="UP001233172"/>
    </source>
</evidence>
<name>A0AAD8ETU0_BIOPF</name>
<gene>
    <name evidence="1" type="ORF">Bpfe_031418</name>
</gene>
<evidence type="ECO:0000313" key="1">
    <source>
        <dbReference type="EMBL" id="KAK0039153.1"/>
    </source>
</evidence>
<reference evidence="1" key="1">
    <citation type="journal article" date="2023" name="PLoS Negl. Trop. Dis.">
        <title>A genome sequence for Biomphalaria pfeifferi, the major vector snail for the human-infecting parasite Schistosoma mansoni.</title>
        <authorList>
            <person name="Bu L."/>
            <person name="Lu L."/>
            <person name="Laidemitt M.R."/>
            <person name="Zhang S.M."/>
            <person name="Mutuku M."/>
            <person name="Mkoji G."/>
            <person name="Steinauer M."/>
            <person name="Loker E.S."/>
        </authorList>
    </citation>
    <scope>NUCLEOTIDE SEQUENCE</scope>
    <source>
        <strain evidence="1">KasaAsao</strain>
    </source>
</reference>
<dbReference type="EMBL" id="JASAOG010000481">
    <property type="protein sequence ID" value="KAK0039153.1"/>
    <property type="molecule type" value="Genomic_DNA"/>
</dbReference>
<comment type="caution">
    <text evidence="1">The sequence shown here is derived from an EMBL/GenBank/DDBJ whole genome shotgun (WGS) entry which is preliminary data.</text>
</comment>
<dbReference type="Proteomes" id="UP001233172">
    <property type="component" value="Unassembled WGS sequence"/>
</dbReference>
<sequence>MKVTAFTRSALRRKLSPTQLNRVSSVLYPMLQEAWFAPEAKYADYGISMILGSMNKSRLAVHTYNLLQSVDKNDTERRFIIMEFLTSAVEDEAFSQIYYDYQELEYKIKEAPADTPEAKKQLKAMQDSKALMLKNFDKRFKLLYSKNFAKVEEKKQ</sequence>
<dbReference type="AlphaFoldDB" id="A0AAD8ETU0"/>